<keyword evidence="4" id="KW-0677">Repeat</keyword>
<feature type="domain" description="ABC-2 type transporter transmembrane" evidence="9">
    <location>
        <begin position="671"/>
        <end position="793"/>
    </location>
</feature>
<keyword evidence="10" id="KW-1185">Reference proteome</keyword>
<feature type="transmembrane region" description="Helical" evidence="7">
    <location>
        <begin position="194"/>
        <end position="215"/>
    </location>
</feature>
<evidence type="ECO:0000256" key="3">
    <source>
        <dbReference type="ARBA" id="ARBA00022692"/>
    </source>
</evidence>
<feature type="transmembrane region" description="Helical" evidence="7">
    <location>
        <begin position="378"/>
        <end position="401"/>
    </location>
</feature>
<dbReference type="SUPFAM" id="SSF52540">
    <property type="entry name" value="P-loop containing nucleoside triphosphate hydrolases"/>
    <property type="match status" value="1"/>
</dbReference>
<keyword evidence="5 7" id="KW-1133">Transmembrane helix</keyword>
<dbReference type="GO" id="GO:0005524">
    <property type="term" value="F:ATP binding"/>
    <property type="evidence" value="ECO:0007669"/>
    <property type="project" value="InterPro"/>
</dbReference>
<dbReference type="OrthoDB" id="10255969at2759"/>
<feature type="non-terminal residue" evidence="11">
    <location>
        <position position="1"/>
    </location>
</feature>
<dbReference type="PANTHER" id="PTHR19229">
    <property type="entry name" value="ATP-BINDING CASSETTE TRANSPORTER SUBFAMILY A ABCA"/>
    <property type="match status" value="1"/>
</dbReference>
<evidence type="ECO:0000256" key="5">
    <source>
        <dbReference type="ARBA" id="ARBA00022989"/>
    </source>
</evidence>
<dbReference type="Pfam" id="PF12698">
    <property type="entry name" value="ABC2_membrane_3"/>
    <property type="match status" value="2"/>
</dbReference>
<evidence type="ECO:0000256" key="1">
    <source>
        <dbReference type="ARBA" id="ARBA00004141"/>
    </source>
</evidence>
<dbReference type="GO" id="GO:0140359">
    <property type="term" value="F:ABC-type transporter activity"/>
    <property type="evidence" value="ECO:0007669"/>
    <property type="project" value="InterPro"/>
</dbReference>
<proteinExistence type="predicted"/>
<dbReference type="RefSeq" id="XP_010848752.1">
    <property type="nucleotide sequence ID" value="XM_010850450.1"/>
</dbReference>
<dbReference type="GO" id="GO:0005319">
    <property type="term" value="F:lipid transporter activity"/>
    <property type="evidence" value="ECO:0007669"/>
    <property type="project" value="TreeGrafter"/>
</dbReference>
<dbReference type="KEGG" id="bbis:104996254"/>
<dbReference type="Gene3D" id="3.40.50.300">
    <property type="entry name" value="P-loop containing nucleotide triphosphate hydrolases"/>
    <property type="match status" value="1"/>
</dbReference>
<evidence type="ECO:0000313" key="10">
    <source>
        <dbReference type="Proteomes" id="UP000515208"/>
    </source>
</evidence>
<keyword evidence="3 7" id="KW-0812">Transmembrane</keyword>
<dbReference type="GO" id="GO:0016887">
    <property type="term" value="F:ATP hydrolysis activity"/>
    <property type="evidence" value="ECO:0007669"/>
    <property type="project" value="InterPro"/>
</dbReference>
<reference evidence="11" key="1">
    <citation type="submission" date="2025-08" db="UniProtKB">
        <authorList>
            <consortium name="RefSeq"/>
        </authorList>
    </citation>
    <scope>IDENTIFICATION</scope>
    <source>
        <tissue evidence="11">Blood</tissue>
    </source>
</reference>
<keyword evidence="6 7" id="KW-0472">Membrane</keyword>
<evidence type="ECO:0000259" key="9">
    <source>
        <dbReference type="Pfam" id="PF12698"/>
    </source>
</evidence>
<dbReference type="InterPro" id="IPR026082">
    <property type="entry name" value="ABCA"/>
</dbReference>
<feature type="domain" description="ABC-2 type transporter transmembrane" evidence="9">
    <location>
        <begin position="194"/>
        <end position="400"/>
    </location>
</feature>
<evidence type="ECO:0000256" key="2">
    <source>
        <dbReference type="ARBA" id="ARBA00022448"/>
    </source>
</evidence>
<feature type="transmembrane region" description="Helical" evidence="7">
    <location>
        <begin position="271"/>
        <end position="294"/>
    </location>
</feature>
<sequence>SSFSLDSVARDPRELWRFLTQNLSLPDSEARALLAAQVDLPEVYRLLFGPSPGLDGGSGPPRNQQPLFRMEELLLAPALLEQLTCMPGSRELGRVLTVPRGQQTALQGYRDAVCRGQAAARAHRFSGLAAELRNQLDATKIAQQLGLDAPNDMMERAIIDTFVGHDVVEPGNYVQMFPYPCYTRDDFLFVIEHMMPLCMVISWVYSVAMTIQHIVAEKEHRLKEVMKTMGLNNAVHWVAWFITGCVQLSISVTALTAILKYGQVLAHSHVLIIWLFLAVYAVATIMFCFLVSVLYSKAKLASACGGIIYFLSYVPYMYVAIREEVAHDKITAFEKCIASLMSTTAFGLGSKYFALYEVAGVGIQWHTFSQSPVEGDDFNLLLAVIMLMVDAVVYGVLTWYIEAVHPGMYGLPRPWYFPLQKSYWLGSGRTEAWEWNWPWARTPRLSVMEEDQACAMESRRLEETRGMEEEPTHLPLVVCVDKLTKVYKNDKKLALNKLSLNLYENQVVSFLGHNGAGKTTTMSILTGLFPPTSGSATIYGHDIRTEMDEIRKNLGMCPQHNVLFDRLTNWTSAPSLPHLVREPVRCTCSGQGTGFSCPGGVGGHPPQMRVVTGDILTDITGHNVSEYLLFTSDRFRLHRYGAITFGNVQKSIPASFGARAPAMVRRIAVRRAAQVFYNNKGYHSMPTYLNSLNNAILRANLPKSKGNPAAYGITVTNHPMNKTSASLSLDYLLQGTDVVIAIFIIVAMSFVPASFVVFLVAEKSTKAKHLQFVSGCNPVIYWLANYVWDMVCSQTPG</sequence>
<organism evidence="10 11">
    <name type="scientific">Bison bison bison</name>
    <name type="common">North American plains bison</name>
    <dbReference type="NCBI Taxonomy" id="43346"/>
    <lineage>
        <taxon>Eukaryota</taxon>
        <taxon>Metazoa</taxon>
        <taxon>Chordata</taxon>
        <taxon>Craniata</taxon>
        <taxon>Vertebrata</taxon>
        <taxon>Euteleostomi</taxon>
        <taxon>Mammalia</taxon>
        <taxon>Eutheria</taxon>
        <taxon>Laurasiatheria</taxon>
        <taxon>Artiodactyla</taxon>
        <taxon>Ruminantia</taxon>
        <taxon>Pecora</taxon>
        <taxon>Bovidae</taxon>
        <taxon>Bovinae</taxon>
        <taxon>Bison</taxon>
    </lineage>
</organism>
<comment type="subcellular location">
    <subcellularLocation>
        <location evidence="1">Membrane</location>
        <topology evidence="1">Multi-pass membrane protein</topology>
    </subcellularLocation>
</comment>
<dbReference type="PANTHER" id="PTHR19229:SF36">
    <property type="entry name" value="ATP-BINDING CASSETTE SUB-FAMILY A MEMBER 2"/>
    <property type="match status" value="1"/>
</dbReference>
<evidence type="ECO:0000256" key="7">
    <source>
        <dbReference type="SAM" id="Phobius"/>
    </source>
</evidence>
<dbReference type="InterPro" id="IPR027417">
    <property type="entry name" value="P-loop_NTPase"/>
</dbReference>
<feature type="domain" description="ABC transporter" evidence="8">
    <location>
        <begin position="495"/>
        <end position="572"/>
    </location>
</feature>
<dbReference type="AlphaFoldDB" id="A0A6P3IAK4"/>
<evidence type="ECO:0000259" key="8">
    <source>
        <dbReference type="Pfam" id="PF00005"/>
    </source>
</evidence>
<feature type="transmembrane region" description="Helical" evidence="7">
    <location>
        <begin position="235"/>
        <end position="259"/>
    </location>
</feature>
<dbReference type="Proteomes" id="UP000515208">
    <property type="component" value="Unplaced"/>
</dbReference>
<gene>
    <name evidence="11" type="primary">LOC104996254</name>
</gene>
<feature type="transmembrane region" description="Helical" evidence="7">
    <location>
        <begin position="738"/>
        <end position="761"/>
    </location>
</feature>
<evidence type="ECO:0000256" key="4">
    <source>
        <dbReference type="ARBA" id="ARBA00022737"/>
    </source>
</evidence>
<accession>A0A6P3IAK4</accession>
<dbReference type="Pfam" id="PF00005">
    <property type="entry name" value="ABC_tran"/>
    <property type="match status" value="1"/>
</dbReference>
<name>A0A6P3IAK4_BISBB</name>
<evidence type="ECO:0000313" key="11">
    <source>
        <dbReference type="RefSeq" id="XP_010848752.1"/>
    </source>
</evidence>
<dbReference type="GeneID" id="104996254"/>
<dbReference type="InterPro" id="IPR013525">
    <property type="entry name" value="ABC2_TM"/>
</dbReference>
<protein>
    <submittedName>
        <fullName evidence="11">ATP-binding cassette sub-family A member 2-like</fullName>
    </submittedName>
</protein>
<evidence type="ECO:0000256" key="6">
    <source>
        <dbReference type="ARBA" id="ARBA00023136"/>
    </source>
</evidence>
<dbReference type="GO" id="GO:0016020">
    <property type="term" value="C:membrane"/>
    <property type="evidence" value="ECO:0007669"/>
    <property type="project" value="UniProtKB-SubCell"/>
</dbReference>
<feature type="non-terminal residue" evidence="11">
    <location>
        <position position="797"/>
    </location>
</feature>
<feature type="transmembrane region" description="Helical" evidence="7">
    <location>
        <begin position="300"/>
        <end position="321"/>
    </location>
</feature>
<dbReference type="InterPro" id="IPR003439">
    <property type="entry name" value="ABC_transporter-like_ATP-bd"/>
</dbReference>
<keyword evidence="2" id="KW-0813">Transport</keyword>